<reference evidence="1 2" key="1">
    <citation type="submission" date="2016-10" db="EMBL/GenBank/DDBJ databases">
        <authorList>
            <person name="de Groot N.N."/>
        </authorList>
    </citation>
    <scope>NUCLEOTIDE SEQUENCE [LARGE SCALE GENOMIC DNA]</scope>
    <source>
        <strain evidence="1 2">CGMCC 4.7037</strain>
    </source>
</reference>
<keyword evidence="2" id="KW-1185">Reference proteome</keyword>
<dbReference type="Proteomes" id="UP000236732">
    <property type="component" value="Unassembled WGS sequence"/>
</dbReference>
<evidence type="ECO:0000313" key="1">
    <source>
        <dbReference type="EMBL" id="SEG84030.1"/>
    </source>
</evidence>
<dbReference type="RefSeq" id="WP_146103728.1">
    <property type="nucleotide sequence ID" value="NZ_FNVT01000005.1"/>
</dbReference>
<protein>
    <submittedName>
        <fullName evidence="1">Uncharacterized protein</fullName>
    </submittedName>
</protein>
<sequence>MTPTLEHEVPVEMIRRRPDLALELLTRALEADGAGYSDAREESVDMSHRLMAEARADSVVSVKGPDGLRRYLIVEIQRRYREEKVWAWIGYSGGLMSRKKGGVILLVVCPDEATAARYRVGVRIADSSLLFVPVVLSPKMMQPIRDPEEIRRFPELATLAAAAHPNDLETARAVAEILVQLDDEASLFYYDFLRQQLPEKIRIDLEELMITYDVSKRLPDRFTKPIEDAAEARGEETGALREAIRGLLSLLDARGLAITDDQRATIESCADKDLLHGWFVRAVTAGSTAEVFGED</sequence>
<organism evidence="1 2">
    <name type="scientific">Nonomuraea solani</name>
    <dbReference type="NCBI Taxonomy" id="1144553"/>
    <lineage>
        <taxon>Bacteria</taxon>
        <taxon>Bacillati</taxon>
        <taxon>Actinomycetota</taxon>
        <taxon>Actinomycetes</taxon>
        <taxon>Streptosporangiales</taxon>
        <taxon>Streptosporangiaceae</taxon>
        <taxon>Nonomuraea</taxon>
    </lineage>
</organism>
<dbReference type="OrthoDB" id="3207839at2"/>
<dbReference type="AlphaFoldDB" id="A0A1H6DFM2"/>
<proteinExistence type="predicted"/>
<dbReference type="EMBL" id="FNVT01000005">
    <property type="protein sequence ID" value="SEG84030.1"/>
    <property type="molecule type" value="Genomic_DNA"/>
</dbReference>
<name>A0A1H6DFM2_9ACTN</name>
<accession>A0A1H6DFM2</accession>
<evidence type="ECO:0000313" key="2">
    <source>
        <dbReference type="Proteomes" id="UP000236732"/>
    </source>
</evidence>
<gene>
    <name evidence="1" type="ORF">SAMN05444920_105301</name>
</gene>